<evidence type="ECO:0000256" key="11">
    <source>
        <dbReference type="RuleBase" id="RU369103"/>
    </source>
</evidence>
<comment type="function">
    <text evidence="11">Multifunctional protein that is involved in the regulation of many processes.</text>
</comment>
<dbReference type="GO" id="GO:0006325">
    <property type="term" value="P:chromatin organization"/>
    <property type="evidence" value="ECO:0007669"/>
    <property type="project" value="UniProtKB-KW"/>
</dbReference>
<comment type="function">
    <text evidence="10">Histone chaperone that specifically mediates the genome-wide removal of histone H2A.Z/H2AZ1 from the nucleosome: removes H2A.Z/H2AZ1 from its normal sites of deposition, especially from enhancer and insulator regions. Not involved in deposition of H2A.Z/H2AZ1 in the nucleosome. May stabilize the evicted H2A.Z/H2AZ1-H2B dimer, thus shifting the equilibrium towards dissociation and the off-chromatin state. Inhibits activity of protein phosphatase 2A (PP2A). Does not inhibit protein phosphatase 1. May play a role in cerebellar development and synaptogenesis.</text>
</comment>
<evidence type="ECO:0000256" key="2">
    <source>
        <dbReference type="ARBA" id="ARBA00004496"/>
    </source>
</evidence>
<proteinExistence type="inferred from homology"/>
<dbReference type="InterPro" id="IPR001611">
    <property type="entry name" value="Leu-rich_rpt"/>
</dbReference>
<comment type="similarity">
    <text evidence="9 11">Belongs to the ANP32 family.</text>
</comment>
<keyword evidence="3" id="KW-0963">Cytoplasm</keyword>
<dbReference type="Pfam" id="PF12799">
    <property type="entry name" value="LRR_4"/>
    <property type="match status" value="1"/>
</dbReference>
<accession>A0A3Q3WL78</accession>
<keyword evidence="7" id="KW-0143">Chaperone</keyword>
<keyword evidence="6" id="KW-0156">Chromatin regulator</keyword>
<evidence type="ECO:0000256" key="10">
    <source>
        <dbReference type="ARBA" id="ARBA00045721"/>
    </source>
</evidence>
<keyword evidence="8 11" id="KW-0539">Nucleus</keyword>
<evidence type="ECO:0000256" key="8">
    <source>
        <dbReference type="ARBA" id="ARBA00023242"/>
    </source>
</evidence>
<evidence type="ECO:0000313" key="14">
    <source>
        <dbReference type="Proteomes" id="UP000261620"/>
    </source>
</evidence>
<evidence type="ECO:0000313" key="13">
    <source>
        <dbReference type="Ensembl" id="ENSMMOP00000015753.1"/>
    </source>
</evidence>
<protein>
    <recommendedName>
        <fullName evidence="11">Acidic leucine-rich nuclear phosphoprotein 32 family member</fullName>
    </recommendedName>
</protein>
<feature type="compositionally biased region" description="Acidic residues" evidence="12">
    <location>
        <begin position="111"/>
        <end position="131"/>
    </location>
</feature>
<evidence type="ECO:0000256" key="1">
    <source>
        <dbReference type="ARBA" id="ARBA00004123"/>
    </source>
</evidence>
<evidence type="ECO:0000256" key="9">
    <source>
        <dbReference type="ARBA" id="ARBA00025777"/>
    </source>
</evidence>
<evidence type="ECO:0000256" key="4">
    <source>
        <dbReference type="ARBA" id="ARBA00022614"/>
    </source>
</evidence>
<evidence type="ECO:0000256" key="7">
    <source>
        <dbReference type="ARBA" id="ARBA00023186"/>
    </source>
</evidence>
<dbReference type="InterPro" id="IPR025875">
    <property type="entry name" value="Leu-rich_rpt_4"/>
</dbReference>
<evidence type="ECO:0000256" key="3">
    <source>
        <dbReference type="ARBA" id="ARBA00022490"/>
    </source>
</evidence>
<dbReference type="GO" id="GO:0019212">
    <property type="term" value="F:phosphatase inhibitor activity"/>
    <property type="evidence" value="ECO:0007669"/>
    <property type="project" value="TreeGrafter"/>
</dbReference>
<reference evidence="13" key="2">
    <citation type="submission" date="2025-09" db="UniProtKB">
        <authorList>
            <consortium name="Ensembl"/>
        </authorList>
    </citation>
    <scope>IDENTIFICATION</scope>
</reference>
<keyword evidence="14" id="KW-1185">Reference proteome</keyword>
<dbReference type="PANTHER" id="PTHR11375">
    <property type="entry name" value="ACIDIC LEUCINE-RICH NUCLEAR PHOSPHOPROTEIN 32"/>
    <property type="match status" value="1"/>
</dbReference>
<dbReference type="GO" id="GO:0042393">
    <property type="term" value="F:histone binding"/>
    <property type="evidence" value="ECO:0007669"/>
    <property type="project" value="TreeGrafter"/>
</dbReference>
<dbReference type="AlphaFoldDB" id="A0A3Q3WL78"/>
<evidence type="ECO:0000256" key="6">
    <source>
        <dbReference type="ARBA" id="ARBA00022853"/>
    </source>
</evidence>
<keyword evidence="5" id="KW-0677">Repeat</keyword>
<dbReference type="InterPro" id="IPR032675">
    <property type="entry name" value="LRR_dom_sf"/>
</dbReference>
<comment type="subcellular location">
    <subcellularLocation>
        <location evidence="2">Cytoplasm</location>
    </subcellularLocation>
    <subcellularLocation>
        <location evidence="1 11">Nucleus</location>
    </subcellularLocation>
</comment>
<organism evidence="13 14">
    <name type="scientific">Mola mola</name>
    <name type="common">Ocean sunfish</name>
    <name type="synonym">Tetraodon mola</name>
    <dbReference type="NCBI Taxonomy" id="94237"/>
    <lineage>
        <taxon>Eukaryota</taxon>
        <taxon>Metazoa</taxon>
        <taxon>Chordata</taxon>
        <taxon>Craniata</taxon>
        <taxon>Vertebrata</taxon>
        <taxon>Euteleostomi</taxon>
        <taxon>Actinopterygii</taxon>
        <taxon>Neopterygii</taxon>
        <taxon>Teleostei</taxon>
        <taxon>Neoteleostei</taxon>
        <taxon>Acanthomorphata</taxon>
        <taxon>Eupercaria</taxon>
        <taxon>Tetraodontiformes</taxon>
        <taxon>Molidae</taxon>
        <taxon>Mola</taxon>
    </lineage>
</organism>
<dbReference type="Gene3D" id="3.80.10.10">
    <property type="entry name" value="Ribonuclease Inhibitor"/>
    <property type="match status" value="1"/>
</dbReference>
<keyword evidence="4 11" id="KW-0433">Leucine-rich repeat</keyword>
<dbReference type="PANTHER" id="PTHR11375:SF5">
    <property type="entry name" value="ACIDIC LEUCINE-RICH NUCLEAR PHOSPHOPROTEIN 32 FAMILY MEMBER E"/>
    <property type="match status" value="1"/>
</dbReference>
<feature type="region of interest" description="Disordered" evidence="12">
    <location>
        <begin position="111"/>
        <end position="156"/>
    </location>
</feature>
<dbReference type="Ensembl" id="ENSMMOT00000016017.1">
    <property type="protein sequence ID" value="ENSMMOP00000015753.1"/>
    <property type="gene ID" value="ENSMMOG00000011698.1"/>
</dbReference>
<dbReference type="SUPFAM" id="SSF52058">
    <property type="entry name" value="L domain-like"/>
    <property type="match status" value="1"/>
</dbReference>
<sequence length="156" mass="16908">MEMKKRISLELRNRSPAEVAELVVDNCVSGDGEVEGLTDEYAELEILSMVNAGLTSLSKLPPLPKLRKLEVSDNAIAGGLDALAEKCPNLTYLNLSGNKIKELSAIEVLDEEDDGDYVEEEEDEEEEEEDGGLSSLGFNHSDETETGNGCCPGVLF</sequence>
<dbReference type="PROSITE" id="PS51450">
    <property type="entry name" value="LRR"/>
    <property type="match status" value="1"/>
</dbReference>
<reference evidence="13" key="1">
    <citation type="submission" date="2025-08" db="UniProtKB">
        <authorList>
            <consortium name="Ensembl"/>
        </authorList>
    </citation>
    <scope>IDENTIFICATION</scope>
</reference>
<dbReference type="GO" id="GO:0042981">
    <property type="term" value="P:regulation of apoptotic process"/>
    <property type="evidence" value="ECO:0007669"/>
    <property type="project" value="TreeGrafter"/>
</dbReference>
<dbReference type="Proteomes" id="UP000261620">
    <property type="component" value="Unplaced"/>
</dbReference>
<dbReference type="GO" id="GO:0005737">
    <property type="term" value="C:cytoplasm"/>
    <property type="evidence" value="ECO:0007669"/>
    <property type="project" value="UniProtKB-SubCell"/>
</dbReference>
<dbReference type="GO" id="GO:0005634">
    <property type="term" value="C:nucleus"/>
    <property type="evidence" value="ECO:0007669"/>
    <property type="project" value="UniProtKB-SubCell"/>
</dbReference>
<name>A0A3Q3WL78_MOLML</name>
<dbReference type="InterPro" id="IPR045081">
    <property type="entry name" value="AN32"/>
</dbReference>
<evidence type="ECO:0000256" key="12">
    <source>
        <dbReference type="SAM" id="MobiDB-lite"/>
    </source>
</evidence>
<evidence type="ECO:0000256" key="5">
    <source>
        <dbReference type="ARBA" id="ARBA00022737"/>
    </source>
</evidence>